<dbReference type="EMBL" id="JAEPQZ010000007">
    <property type="protein sequence ID" value="KAG2178808.1"/>
    <property type="molecule type" value="Genomic_DNA"/>
</dbReference>
<comment type="caution">
    <text evidence="3">The sequence shown here is derived from an EMBL/GenBank/DDBJ whole genome shotgun (WGS) entry which is preliminary data.</text>
</comment>
<evidence type="ECO:0000256" key="2">
    <source>
        <dbReference type="SAM" id="SignalP"/>
    </source>
</evidence>
<organism evidence="3 4">
    <name type="scientific">Mortierella isabellina</name>
    <name type="common">Filamentous fungus</name>
    <name type="synonym">Umbelopsis isabellina</name>
    <dbReference type="NCBI Taxonomy" id="91625"/>
    <lineage>
        <taxon>Eukaryota</taxon>
        <taxon>Fungi</taxon>
        <taxon>Fungi incertae sedis</taxon>
        <taxon>Mucoromycota</taxon>
        <taxon>Mucoromycotina</taxon>
        <taxon>Umbelopsidomycetes</taxon>
        <taxon>Umbelopsidales</taxon>
        <taxon>Umbelopsidaceae</taxon>
        <taxon>Umbelopsis</taxon>
    </lineage>
</organism>
<dbReference type="OrthoDB" id="3044029at2759"/>
<feature type="signal peptide" evidence="2">
    <location>
        <begin position="1"/>
        <end position="19"/>
    </location>
</feature>
<feature type="region of interest" description="Disordered" evidence="1">
    <location>
        <begin position="64"/>
        <end position="85"/>
    </location>
</feature>
<keyword evidence="2" id="KW-0732">Signal</keyword>
<feature type="compositionally biased region" description="Low complexity" evidence="1">
    <location>
        <begin position="302"/>
        <end position="316"/>
    </location>
</feature>
<dbReference type="AlphaFoldDB" id="A0A8H7UGA1"/>
<feature type="chain" id="PRO_5034576344" evidence="2">
    <location>
        <begin position="20"/>
        <end position="327"/>
    </location>
</feature>
<dbReference type="Proteomes" id="UP000654370">
    <property type="component" value="Unassembled WGS sequence"/>
</dbReference>
<sequence>MKVFPIAVLAAILAVTVSAVPMEKRATCKTDDDCPGVTCCNLSTNQCVNDPNDTICGIPPTKTTTTKTKTTKTTAGTGKPTSKPQCKTDDDCPGVTCCNLNNNQCVNDPNDNICGIPPTKTTTTKTKTTTTGKPTSTPQCKTDDDCPGIFDPCLTGVTCCNLNNNQCVNDPNDNICGIPPTKTTTTKTKTTTTGKPTSTPQCKTDDDCPGIFDPCLTGVTCCNLNNNQCVNDPNDNICGIPPTKTTTIGTKTTTTGKPTSTPQCKTDDDCPGVKCCNLNNNQCVNDPNDNICGIPPTKTTLTKTKTTGTGKPTSSPQCKTNDDCPGN</sequence>
<reference evidence="3" key="1">
    <citation type="submission" date="2020-12" db="EMBL/GenBank/DDBJ databases">
        <title>Metabolic potential, ecology and presence of endohyphal bacteria is reflected in genomic diversity of Mucoromycotina.</title>
        <authorList>
            <person name="Muszewska A."/>
            <person name="Okrasinska A."/>
            <person name="Steczkiewicz K."/>
            <person name="Drgas O."/>
            <person name="Orlowska M."/>
            <person name="Perlinska-Lenart U."/>
            <person name="Aleksandrzak-Piekarczyk T."/>
            <person name="Szatraj K."/>
            <person name="Zielenkiewicz U."/>
            <person name="Pilsyk S."/>
            <person name="Malc E."/>
            <person name="Mieczkowski P."/>
            <person name="Kruszewska J.S."/>
            <person name="Biernat P."/>
            <person name="Pawlowska J."/>
        </authorList>
    </citation>
    <scope>NUCLEOTIDE SEQUENCE</scope>
    <source>
        <strain evidence="3">WA0000067209</strain>
    </source>
</reference>
<name>A0A8H7UGA1_MORIS</name>
<feature type="compositionally biased region" description="Low complexity" evidence="1">
    <location>
        <begin position="64"/>
        <end position="84"/>
    </location>
</feature>
<accession>A0A8H7UGA1</accession>
<protein>
    <submittedName>
        <fullName evidence="3">Uncharacterized protein</fullName>
    </submittedName>
</protein>
<proteinExistence type="predicted"/>
<evidence type="ECO:0000256" key="1">
    <source>
        <dbReference type="SAM" id="MobiDB-lite"/>
    </source>
</evidence>
<keyword evidence="4" id="KW-1185">Reference proteome</keyword>
<feature type="region of interest" description="Disordered" evidence="1">
    <location>
        <begin position="302"/>
        <end position="327"/>
    </location>
</feature>
<evidence type="ECO:0000313" key="4">
    <source>
        <dbReference type="Proteomes" id="UP000654370"/>
    </source>
</evidence>
<evidence type="ECO:0000313" key="3">
    <source>
        <dbReference type="EMBL" id="KAG2178808.1"/>
    </source>
</evidence>
<gene>
    <name evidence="3" type="ORF">INT43_001654</name>
</gene>